<dbReference type="Pfam" id="PF17771">
    <property type="entry name" value="ADAMTS_CR_2"/>
    <property type="match status" value="1"/>
</dbReference>
<evidence type="ECO:0000259" key="11">
    <source>
        <dbReference type="PROSITE" id="PS50215"/>
    </source>
</evidence>
<dbReference type="Gene3D" id="3.40.390.10">
    <property type="entry name" value="Collagenase (Catalytic Domain)"/>
    <property type="match status" value="1"/>
</dbReference>
<feature type="binding site" evidence="10">
    <location>
        <position position="205"/>
    </location>
    <ligand>
        <name>Zn(2+)</name>
        <dbReference type="ChEBI" id="CHEBI:29105"/>
        <note>catalytic</note>
    </ligand>
</feature>
<dbReference type="SUPFAM" id="SSF82895">
    <property type="entry name" value="TSP-1 type 1 repeat"/>
    <property type="match status" value="1"/>
</dbReference>
<dbReference type="GO" id="GO:0031012">
    <property type="term" value="C:extracellular matrix"/>
    <property type="evidence" value="ECO:0007669"/>
    <property type="project" value="TreeGrafter"/>
</dbReference>
<keyword evidence="13" id="KW-1185">Reference proteome</keyword>
<dbReference type="Gene3D" id="2.20.100.10">
    <property type="entry name" value="Thrombospondin type-1 (TSP1) repeat"/>
    <property type="match status" value="1"/>
</dbReference>
<evidence type="ECO:0000256" key="1">
    <source>
        <dbReference type="ARBA" id="ARBA00004613"/>
    </source>
</evidence>
<keyword evidence="9" id="KW-0325">Glycoprotein</keyword>
<keyword evidence="8" id="KW-1015">Disulfide bond</keyword>
<keyword evidence="7" id="KW-0482">Metalloprotease</keyword>
<dbReference type="InterPro" id="IPR050439">
    <property type="entry name" value="ADAMTS_ADAMTS-like"/>
</dbReference>
<proteinExistence type="predicted"/>
<dbReference type="PANTHER" id="PTHR13723">
    <property type="entry name" value="ADAMTS A DISINTEGRIN AND METALLOPROTEASE WITH THROMBOSPONDIN MOTIFS PROTEASE"/>
    <property type="match status" value="1"/>
</dbReference>
<dbReference type="GO" id="GO:0004222">
    <property type="term" value="F:metalloendopeptidase activity"/>
    <property type="evidence" value="ECO:0007669"/>
    <property type="project" value="InterPro"/>
</dbReference>
<name>A0A443QQ95_9ACAR</name>
<feature type="non-terminal residue" evidence="12">
    <location>
        <position position="1"/>
    </location>
</feature>
<evidence type="ECO:0000256" key="4">
    <source>
        <dbReference type="ARBA" id="ARBA00022723"/>
    </source>
</evidence>
<dbReference type="SUPFAM" id="SSF55486">
    <property type="entry name" value="Metalloproteases ('zincins'), catalytic domain"/>
    <property type="match status" value="1"/>
</dbReference>
<dbReference type="EMBL" id="NCKU01004922">
    <property type="protein sequence ID" value="RWS05253.1"/>
    <property type="molecule type" value="Genomic_DNA"/>
</dbReference>
<dbReference type="PANTHER" id="PTHR13723:SF294">
    <property type="entry name" value="A DISINTEGRIN AND METALLOPROTEINASE WITH THROMBOSPONDIN MOTIFS 7-LIKE PROTEIN"/>
    <property type="match status" value="1"/>
</dbReference>
<dbReference type="Gene3D" id="3.40.1620.60">
    <property type="match status" value="1"/>
</dbReference>
<dbReference type="GO" id="GO:0030198">
    <property type="term" value="P:extracellular matrix organization"/>
    <property type="evidence" value="ECO:0007669"/>
    <property type="project" value="TreeGrafter"/>
</dbReference>
<evidence type="ECO:0000256" key="8">
    <source>
        <dbReference type="ARBA" id="ARBA00023157"/>
    </source>
</evidence>
<feature type="non-terminal residue" evidence="12">
    <location>
        <position position="561"/>
    </location>
</feature>
<accession>A0A443QQ95</accession>
<dbReference type="PROSITE" id="PS50215">
    <property type="entry name" value="ADAM_MEPRO"/>
    <property type="match status" value="1"/>
</dbReference>
<keyword evidence="4 10" id="KW-0479">Metal-binding</keyword>
<evidence type="ECO:0000313" key="13">
    <source>
        <dbReference type="Proteomes" id="UP000285301"/>
    </source>
</evidence>
<keyword evidence="2" id="KW-0964">Secreted</keyword>
<evidence type="ECO:0000256" key="7">
    <source>
        <dbReference type="ARBA" id="ARBA00023049"/>
    </source>
</evidence>
<evidence type="ECO:0000256" key="10">
    <source>
        <dbReference type="PROSITE-ProRule" id="PRU00276"/>
    </source>
</evidence>
<evidence type="ECO:0000256" key="5">
    <source>
        <dbReference type="ARBA" id="ARBA00022801"/>
    </source>
</evidence>
<dbReference type="InterPro" id="IPR000884">
    <property type="entry name" value="TSP1_rpt"/>
</dbReference>
<evidence type="ECO:0000256" key="6">
    <source>
        <dbReference type="ARBA" id="ARBA00022833"/>
    </source>
</evidence>
<keyword evidence="6 10" id="KW-0862">Zinc</keyword>
<feature type="active site" evidence="10">
    <location>
        <position position="206"/>
    </location>
</feature>
<dbReference type="PROSITE" id="PS50092">
    <property type="entry name" value="TSP1"/>
    <property type="match status" value="1"/>
</dbReference>
<keyword evidence="12" id="KW-0401">Integrin</keyword>
<dbReference type="InterPro" id="IPR024079">
    <property type="entry name" value="MetalloPept_cat_dom_sf"/>
</dbReference>
<gene>
    <name evidence="12" type="ORF">B4U79_15828</name>
</gene>
<evidence type="ECO:0000256" key="3">
    <source>
        <dbReference type="ARBA" id="ARBA00022670"/>
    </source>
</evidence>
<dbReference type="GO" id="GO:0006508">
    <property type="term" value="P:proteolysis"/>
    <property type="evidence" value="ECO:0007669"/>
    <property type="project" value="UniProtKB-KW"/>
</dbReference>
<comment type="subcellular location">
    <subcellularLocation>
        <location evidence="1">Secreted</location>
    </subcellularLocation>
</comment>
<dbReference type="AlphaFoldDB" id="A0A443QQ95"/>
<comment type="caution">
    <text evidence="12">The sequence shown here is derived from an EMBL/GenBank/DDBJ whole genome shotgun (WGS) entry which is preliminary data.</text>
</comment>
<feature type="binding site" evidence="10">
    <location>
        <position position="215"/>
    </location>
    <ligand>
        <name>Zn(2+)</name>
        <dbReference type="ChEBI" id="CHEBI:29105"/>
        <note>catalytic</note>
    </ligand>
</feature>
<evidence type="ECO:0000256" key="9">
    <source>
        <dbReference type="ARBA" id="ARBA00023180"/>
    </source>
</evidence>
<feature type="binding site" evidence="10">
    <location>
        <position position="209"/>
    </location>
    <ligand>
        <name>Zn(2+)</name>
        <dbReference type="ChEBI" id="CHEBI:29105"/>
        <note>catalytic</note>
    </ligand>
</feature>
<comment type="caution">
    <text evidence="10">Lacks conserved residue(s) required for the propagation of feature annotation.</text>
</comment>
<sequence>IENEKVSKTSRKRTTALNSPINRTFQKSRDEDNLTRKNEKYLELALFLGYSAYELLRENFHFNDDQIIDILLAYVSQIQAIYYQPSLGGRLHISLVRIEIHKSEQLNMVDGHVDKLLNSFCEYQQKINPKIDSDPEHWDVALYLTALNLYTFVNNEYNAVPMGLAPVGGVCTSNNNCIIAEFGSVNDSRYPHPSSGLMSTWVSAHELAHNLGILHDGLPLNNCPSNGFLMSSNRGTKGEIKWSICSSKLFNSLEASCLYDKPEVSRFDHRKFQFPGQYWDANDQCKFFLKDEDAQILNNSIYERICDNTIFCKSPNKIGHYSAGPALEGTFCGEEKWCINGRCQKWNDRSFIIKVVRGEWSQWIPQSSCKSGCLIGSFGYITERRKCNNPKPRNTDEYCEGEPIRSRLCVDNDACRGKIRENVNDYATKQCSLFRKYVENITENGVQISHNANKDWQSCAIYCKTTAGYWYTPRYELNDVEELDSFFPDGTLCHRDKWRNSYYCQRHRCLPLRKRHGKANAHVNNEELLHLNLNSYTESKEDFQDYYRLSDNEVKERQSLM</sequence>
<dbReference type="GO" id="GO:0046872">
    <property type="term" value="F:metal ion binding"/>
    <property type="evidence" value="ECO:0007669"/>
    <property type="project" value="UniProtKB-KW"/>
</dbReference>
<feature type="domain" description="Peptidase M12B" evidence="11">
    <location>
        <begin position="40"/>
        <end position="262"/>
    </location>
</feature>
<keyword evidence="5" id="KW-0378">Hydrolase</keyword>
<evidence type="ECO:0000256" key="2">
    <source>
        <dbReference type="ARBA" id="ARBA00022525"/>
    </source>
</evidence>
<dbReference type="GO" id="GO:0005576">
    <property type="term" value="C:extracellular region"/>
    <property type="evidence" value="ECO:0007669"/>
    <property type="project" value="UniProtKB-SubCell"/>
</dbReference>
<dbReference type="Proteomes" id="UP000285301">
    <property type="component" value="Unassembled WGS sequence"/>
</dbReference>
<dbReference type="InterPro" id="IPR036383">
    <property type="entry name" value="TSP1_rpt_sf"/>
</dbReference>
<reference evidence="12 13" key="1">
    <citation type="journal article" date="2018" name="Gigascience">
        <title>Genomes of trombidid mites reveal novel predicted allergens and laterally-transferred genes associated with secondary metabolism.</title>
        <authorList>
            <person name="Dong X."/>
            <person name="Chaisiri K."/>
            <person name="Xia D."/>
            <person name="Armstrong S.D."/>
            <person name="Fang Y."/>
            <person name="Donnelly M.J."/>
            <person name="Kadowaki T."/>
            <person name="McGarry J.W."/>
            <person name="Darby A.C."/>
            <person name="Makepeace B.L."/>
        </authorList>
    </citation>
    <scope>NUCLEOTIDE SEQUENCE [LARGE SCALE GENOMIC DNA]</scope>
    <source>
        <strain evidence="12">UoL-WK</strain>
    </source>
</reference>
<dbReference type="OrthoDB" id="6483741at2759"/>
<keyword evidence="3" id="KW-0645">Protease</keyword>
<evidence type="ECO:0000313" key="12">
    <source>
        <dbReference type="EMBL" id="RWS05253.1"/>
    </source>
</evidence>
<dbReference type="GO" id="GO:0007229">
    <property type="term" value="P:integrin-mediated signaling pathway"/>
    <property type="evidence" value="ECO:0007669"/>
    <property type="project" value="UniProtKB-KW"/>
</dbReference>
<protein>
    <submittedName>
        <fullName evidence="12">A disintegrin and metalloproteinase with thrombospondin motifs 16-like protein</fullName>
    </submittedName>
</protein>
<dbReference type="InterPro" id="IPR001590">
    <property type="entry name" value="Peptidase_M12B"/>
</dbReference>
<dbReference type="InterPro" id="IPR041645">
    <property type="entry name" value="ADAMTS_CR_2"/>
</dbReference>
<organism evidence="12 13">
    <name type="scientific">Dinothrombium tinctorium</name>
    <dbReference type="NCBI Taxonomy" id="1965070"/>
    <lineage>
        <taxon>Eukaryota</taxon>
        <taxon>Metazoa</taxon>
        <taxon>Ecdysozoa</taxon>
        <taxon>Arthropoda</taxon>
        <taxon>Chelicerata</taxon>
        <taxon>Arachnida</taxon>
        <taxon>Acari</taxon>
        <taxon>Acariformes</taxon>
        <taxon>Trombidiformes</taxon>
        <taxon>Prostigmata</taxon>
        <taxon>Anystina</taxon>
        <taxon>Parasitengona</taxon>
        <taxon>Trombidioidea</taxon>
        <taxon>Trombidiidae</taxon>
        <taxon>Dinothrombium</taxon>
    </lineage>
</organism>
<dbReference type="Pfam" id="PF01421">
    <property type="entry name" value="Reprolysin"/>
    <property type="match status" value="1"/>
</dbReference>